<evidence type="ECO:0000313" key="2">
    <source>
        <dbReference type="Proteomes" id="UP000190837"/>
    </source>
</evidence>
<gene>
    <name evidence="1" type="ORF">CHUV0807_1137</name>
</gene>
<accession>A0A1C3H436</accession>
<protein>
    <submittedName>
        <fullName evidence="1">Uncharacterized protein</fullName>
    </submittedName>
</protein>
<dbReference type="RefSeq" id="WP_079540355.1">
    <property type="nucleotide sequence ID" value="NZ_CP171111.1"/>
</dbReference>
<dbReference type="EMBL" id="FKLO01000043">
    <property type="protein sequence ID" value="SAM63612.1"/>
    <property type="molecule type" value="Genomic_DNA"/>
</dbReference>
<reference evidence="2" key="1">
    <citation type="submission" date="2016-04" db="EMBL/GenBank/DDBJ databases">
        <authorList>
            <person name="Tagini F."/>
        </authorList>
    </citation>
    <scope>NUCLEOTIDE SEQUENCE [LARGE SCALE GENOMIC DNA]</scope>
    <source>
        <strain evidence="2">CHUV0807</strain>
    </source>
</reference>
<name>A0A1C3H436_9GAMM</name>
<dbReference type="Proteomes" id="UP000190837">
    <property type="component" value="Unassembled WGS sequence"/>
</dbReference>
<organism evidence="1 2">
    <name type="scientific">Cardiobacterium hominis</name>
    <dbReference type="NCBI Taxonomy" id="2718"/>
    <lineage>
        <taxon>Bacteria</taxon>
        <taxon>Pseudomonadati</taxon>
        <taxon>Pseudomonadota</taxon>
        <taxon>Gammaproteobacteria</taxon>
        <taxon>Cardiobacteriales</taxon>
        <taxon>Cardiobacteriaceae</taxon>
        <taxon>Cardiobacterium</taxon>
    </lineage>
</organism>
<evidence type="ECO:0000313" key="1">
    <source>
        <dbReference type="EMBL" id="SAM63612.1"/>
    </source>
</evidence>
<dbReference type="AlphaFoldDB" id="A0A1C3H436"/>
<sequence>MNALKTLHGEAMTRICEHLAGHYHVIRVAYGVEKVEARFDETEGDGWVEIDIHNHYGRGNLQCYLNRYGNRRGGDYKSLLSGGTPEQLYAAINKLIEGKKA</sequence>
<proteinExistence type="predicted"/>